<feature type="non-terminal residue" evidence="4">
    <location>
        <position position="1"/>
    </location>
</feature>
<dbReference type="SUPFAM" id="SSF56112">
    <property type="entry name" value="Protein kinase-like (PK-like)"/>
    <property type="match status" value="1"/>
</dbReference>
<dbReference type="GO" id="GO:0051306">
    <property type="term" value="P:mitotic sister chromatid separation"/>
    <property type="evidence" value="ECO:0007669"/>
    <property type="project" value="InterPro"/>
</dbReference>
<dbReference type="InterPro" id="IPR011009">
    <property type="entry name" value="Kinase-like_dom_sf"/>
</dbReference>
<keyword evidence="2" id="KW-0812">Transmembrane</keyword>
<dbReference type="SMART" id="SM00220">
    <property type="entry name" value="S_TKc"/>
    <property type="match status" value="1"/>
</dbReference>
<reference evidence="4 5" key="1">
    <citation type="journal article" date="2019" name="PLoS Pathog.">
        <title>Genome sequence of the bovine parasite Schistosoma bovis Tanzania.</title>
        <authorList>
            <person name="Oey H."/>
            <person name="Zakrzewski M."/>
            <person name="Gobert G."/>
            <person name="Gravermann K."/>
            <person name="Stoye J."/>
            <person name="Jones M."/>
            <person name="Mcmanus D."/>
            <person name="Krause L."/>
        </authorList>
    </citation>
    <scope>NUCLEOTIDE SEQUENCE [LARGE SCALE GENOMIC DNA]</scope>
    <source>
        <strain evidence="4 5">TAN1997</strain>
    </source>
</reference>
<feature type="region of interest" description="Disordered" evidence="1">
    <location>
        <begin position="810"/>
        <end position="829"/>
    </location>
</feature>
<dbReference type="GO" id="GO:0007140">
    <property type="term" value="P:male meiotic nuclear division"/>
    <property type="evidence" value="ECO:0007669"/>
    <property type="project" value="InterPro"/>
</dbReference>
<protein>
    <recommendedName>
        <fullName evidence="3">Protein kinase domain-containing protein</fullName>
    </recommendedName>
</protein>
<comment type="caution">
    <text evidence="4">The sequence shown here is derived from an EMBL/GenBank/DDBJ whole genome shotgun (WGS) entry which is preliminary data.</text>
</comment>
<dbReference type="GO" id="GO:0004672">
    <property type="term" value="F:protein kinase activity"/>
    <property type="evidence" value="ECO:0007669"/>
    <property type="project" value="InterPro"/>
</dbReference>
<dbReference type="Gene3D" id="1.10.510.10">
    <property type="entry name" value="Transferase(Phosphotransferase) domain 1"/>
    <property type="match status" value="1"/>
</dbReference>
<sequence length="1316" mass="152197">KQWFGISVLLNQLNPDKIQSFDMKSKTVMRNLIIRELEVMSRIHHPNIINLLSIIYNIPQESCDRSINPDNLALVYERPSMGTMYEYIQENKNTLSTLSALVISCQISEALIFLHSSGIVHCGVTPHAIYFYAEDRVKLGNFEYSQFIEIFENQGNENRYHSNSSSIRKPKSHYHHHQYDYNFFKDSNHHHQLPSIYNLLLGIYYLPAHCLTDWLPYELYNSSNPLFHYDHFSDILQSVSLNEIYQIIRPCTTSDVYSLAKLIQFMLPTIQQIKENPDIYSFNTPNNLFALIYSALKMKPDERISMRQFNRLLIHLYWVERDREKSFHVSFHNIPPCSLRLCNHKWKPRYFEPIHQFYNINHDEYPFLSKSISPIHCQTMGDVTDSEKYSVNSKTKFFGCLSSNNSDSPEIIADSIQSINRNAFQLSTSDRKKRISQPVLKICNQLGKGQYTKKQKRSWHKIFPYRKQIISTKQSLHRVHMVGASSNKRLLNINDKQELSVTSYSSECHSDIVHKCSQLTDNSKENEKVPPRFHSSFTDWLKRRKCKLSIDNSLSPDVNIKFECETGSTPVSRTEEILSKTSNLSKNNSNHKVPNLFTRFRLTKSDYVHLSAVPLLPEGVEVNLNLVSRKDLLSCQTPLSYSSFNSPRIPLTSLSNNSNSVITYQEISFFCSLYFLATLLSMFLLFHSFRSDVITPMKPASHLTQLLSSSIDNPNVSGRIDLIRTSSLLARRQQYITRMKNQKDLNLSLPVCDLPSSKYQQNQFSKISYNQSVLKNQRVNSLPIVKNYPIHSDNHNRSIQLSFRSDKHTKSLDHSNCPMNSSKDGEPLRSSNRNCVDNLFFCSLYFLATLLSMFLLFHSFRSDVITPMKPASHLTQLLSSSIDNPNVSGRIDLIRTSSLLARRQQYITRMKNQKDLNLSLPVCDLPSSKYQQNQFSKISYNQSVLKNQRVNSLPIVKNYPIHSDNHNRSIQLSFRSDKHTKSLDHSNCPMNSSKDGEPLRSSNRNCVDNLSFSDYILVQKTSPLLQETINSGYSQSKCIDHVVMKQTSVSQSCENHHLMKHKPKRENILSISNQSIGIQCSIEELHCDASVQTEISNPQNLDLRISESDRVMENQQSLSVYNTILSNTEMEQTLLDTFFSLPRPPSSVSLYIKDSSKILSPNHTLSKQISNSMIELNCFNSFEKSKHLKLYKSTSDPFNLNNLINHYSMNKKIIHHWKQLPKLSFISYYYSSNTNSLYHINSDNDDDDNEYYNFINIPLLSTIPSDHLSCDQSFDQYYHKSIRTKKYSNHLSLINKVSLKNSKRKPLHEIQSINHD</sequence>
<dbReference type="InterPro" id="IPR000719">
    <property type="entry name" value="Prot_kinase_dom"/>
</dbReference>
<dbReference type="EMBL" id="QMKO01002151">
    <property type="protein sequence ID" value="RTG84552.1"/>
    <property type="molecule type" value="Genomic_DNA"/>
</dbReference>
<evidence type="ECO:0000259" key="3">
    <source>
        <dbReference type="PROSITE" id="PS50011"/>
    </source>
</evidence>
<dbReference type="GO" id="GO:0005524">
    <property type="term" value="F:ATP binding"/>
    <property type="evidence" value="ECO:0007669"/>
    <property type="project" value="InterPro"/>
</dbReference>
<feature type="transmembrane region" description="Helical" evidence="2">
    <location>
        <begin position="839"/>
        <end position="860"/>
    </location>
</feature>
<feature type="domain" description="Protein kinase" evidence="3">
    <location>
        <begin position="1"/>
        <end position="318"/>
    </location>
</feature>
<keyword evidence="2" id="KW-0472">Membrane</keyword>
<dbReference type="GO" id="GO:0030496">
    <property type="term" value="C:midbody"/>
    <property type="evidence" value="ECO:0007669"/>
    <property type="project" value="TreeGrafter"/>
</dbReference>
<accession>A0A430QA14</accession>
<keyword evidence="2" id="KW-1133">Transmembrane helix</keyword>
<organism evidence="4 5">
    <name type="scientific">Schistosoma bovis</name>
    <name type="common">Blood fluke</name>
    <dbReference type="NCBI Taxonomy" id="6184"/>
    <lineage>
        <taxon>Eukaryota</taxon>
        <taxon>Metazoa</taxon>
        <taxon>Spiralia</taxon>
        <taxon>Lophotrochozoa</taxon>
        <taxon>Platyhelminthes</taxon>
        <taxon>Trematoda</taxon>
        <taxon>Digenea</taxon>
        <taxon>Strigeidida</taxon>
        <taxon>Schistosomatoidea</taxon>
        <taxon>Schistosomatidae</taxon>
        <taxon>Schistosoma</taxon>
    </lineage>
</organism>
<dbReference type="GO" id="GO:0000776">
    <property type="term" value="C:kinetochore"/>
    <property type="evidence" value="ECO:0007669"/>
    <property type="project" value="TreeGrafter"/>
</dbReference>
<dbReference type="PROSITE" id="PS50011">
    <property type="entry name" value="PROTEIN_KINASE_DOM"/>
    <property type="match status" value="1"/>
</dbReference>
<evidence type="ECO:0000256" key="1">
    <source>
        <dbReference type="SAM" id="MobiDB-lite"/>
    </source>
</evidence>
<dbReference type="GO" id="GO:0043063">
    <property type="term" value="P:intercellular bridge organization"/>
    <property type="evidence" value="ECO:0007669"/>
    <property type="project" value="InterPro"/>
</dbReference>
<proteinExistence type="predicted"/>
<evidence type="ECO:0000313" key="4">
    <source>
        <dbReference type="EMBL" id="RTG84552.1"/>
    </source>
</evidence>
<dbReference type="GO" id="GO:0045171">
    <property type="term" value="C:intercellular bridge"/>
    <property type="evidence" value="ECO:0007669"/>
    <property type="project" value="TreeGrafter"/>
</dbReference>
<gene>
    <name evidence="4" type="ORF">DC041_0011527</name>
</gene>
<dbReference type="STRING" id="6184.A0A430QA14"/>
<dbReference type="GO" id="GO:0007094">
    <property type="term" value="P:mitotic spindle assembly checkpoint signaling"/>
    <property type="evidence" value="ECO:0007669"/>
    <property type="project" value="InterPro"/>
</dbReference>
<dbReference type="Pfam" id="PF00069">
    <property type="entry name" value="Pkinase"/>
    <property type="match status" value="1"/>
</dbReference>
<dbReference type="PANTHER" id="PTHR23060">
    <property type="entry name" value="TESTIS EXPRESSED GENE 14"/>
    <property type="match status" value="1"/>
</dbReference>
<dbReference type="InterPro" id="IPR039339">
    <property type="entry name" value="Tex14"/>
</dbReference>
<evidence type="ECO:0000313" key="5">
    <source>
        <dbReference type="Proteomes" id="UP000290809"/>
    </source>
</evidence>
<feature type="transmembrane region" description="Helical" evidence="2">
    <location>
        <begin position="667"/>
        <end position="689"/>
    </location>
</feature>
<name>A0A430QA14_SCHBO</name>
<evidence type="ECO:0000256" key="2">
    <source>
        <dbReference type="SAM" id="Phobius"/>
    </source>
</evidence>
<feature type="region of interest" description="Disordered" evidence="1">
    <location>
        <begin position="981"/>
        <end position="1003"/>
    </location>
</feature>
<dbReference type="Proteomes" id="UP000290809">
    <property type="component" value="Unassembled WGS sequence"/>
</dbReference>
<keyword evidence="5" id="KW-1185">Reference proteome</keyword>
<dbReference type="GO" id="GO:0008608">
    <property type="term" value="P:attachment of spindle microtubules to kinetochore"/>
    <property type="evidence" value="ECO:0007669"/>
    <property type="project" value="InterPro"/>
</dbReference>
<dbReference type="PANTHER" id="PTHR23060:SF3">
    <property type="entry name" value="TESTIS EXPRESSED 14, INTERCELLULAR BRIDGE FORMING FACTOR"/>
    <property type="match status" value="1"/>
</dbReference>